<keyword evidence="4" id="KW-0444">Lipid biosynthesis</keyword>
<evidence type="ECO:0000313" key="18">
    <source>
        <dbReference type="EMBL" id="VDP29425.1"/>
    </source>
</evidence>
<reference evidence="20" key="1">
    <citation type="submission" date="2016-06" db="UniProtKB">
        <authorList>
            <consortium name="WormBaseParasite"/>
        </authorList>
    </citation>
    <scope>IDENTIFICATION</scope>
</reference>
<dbReference type="EC" id="1.11.1.20" evidence="13"/>
<gene>
    <name evidence="18" type="ORF">SCUD_LOCUS8137</name>
</gene>
<reference evidence="18 19" key="2">
    <citation type="submission" date="2018-11" db="EMBL/GenBank/DDBJ databases">
        <authorList>
            <consortium name="Pathogen Informatics"/>
        </authorList>
    </citation>
    <scope>NUCLEOTIDE SEQUENCE [LARGE SCALE GENOMIC DNA]</scope>
    <source>
        <strain evidence="18">Dakar</strain>
        <strain evidence="19">Dakar, Senegal</strain>
    </source>
</reference>
<dbReference type="WBParaSite" id="SCUD_0000813701-mRNA-1">
    <property type="protein sequence ID" value="SCUD_0000813701-mRNA-1"/>
    <property type="gene ID" value="SCUD_0000813701"/>
</dbReference>
<sequence length="237" mass="26446">MASPLLAKVGTCIVHSALGSQTCTLDSFWRDQTCIITFFRRLGCKFCRLEAKNLSHLKPALDARNIKLMGITFDEGGVKEFVDGHYFDGADRKPCLRKSNNNCIIQRSSLLDFKLKPLFNIIVDLYLDPERKTYKALEYKKVSACSGFCSLLTKAGRSLNSKAKAANIPGNMTGDGWQTGGLLVVEKGGKVLYHFEQKEVVNHPDYKQIIDVLKINPKDVPEFATVLSQECDDACKM</sequence>
<organism evidence="20">
    <name type="scientific">Schistosoma curassoni</name>
    <dbReference type="NCBI Taxonomy" id="6186"/>
    <lineage>
        <taxon>Eukaryota</taxon>
        <taxon>Metazoa</taxon>
        <taxon>Spiralia</taxon>
        <taxon>Lophotrochozoa</taxon>
        <taxon>Platyhelminthes</taxon>
        <taxon>Trematoda</taxon>
        <taxon>Digenea</taxon>
        <taxon>Strigeidida</taxon>
        <taxon>Schistosomatoidea</taxon>
        <taxon>Schistosomatidae</taxon>
        <taxon>Schistosoma</taxon>
    </lineage>
</organism>
<comment type="similarity">
    <text evidence="12">Belongs to the peroxiredoxin-like PRXL2 family. Prostamide/prostaglandin F synthase subfamily.</text>
</comment>
<dbReference type="PANTHER" id="PTHR28630">
    <property type="match status" value="1"/>
</dbReference>
<evidence type="ECO:0000256" key="16">
    <source>
        <dbReference type="ARBA" id="ARBA00047917"/>
    </source>
</evidence>
<evidence type="ECO:0000256" key="3">
    <source>
        <dbReference type="ARBA" id="ARBA00022501"/>
    </source>
</evidence>
<dbReference type="InterPro" id="IPR036249">
    <property type="entry name" value="Thioredoxin-like_sf"/>
</dbReference>
<dbReference type="EMBL" id="UZAK01032616">
    <property type="protein sequence ID" value="VDP29425.1"/>
    <property type="molecule type" value="Genomic_DNA"/>
</dbReference>
<proteinExistence type="inferred from homology"/>
<evidence type="ECO:0000256" key="5">
    <source>
        <dbReference type="ARBA" id="ARBA00022585"/>
    </source>
</evidence>
<comment type="catalytic activity">
    <reaction evidence="16">
        <text>prostaglandin H2 + [thioredoxin]-dithiol = prostaglandin F2alpha + [thioredoxin]-disulfide</text>
        <dbReference type="Rhea" id="RHEA:28214"/>
        <dbReference type="Rhea" id="RHEA-COMP:10698"/>
        <dbReference type="Rhea" id="RHEA-COMP:10700"/>
        <dbReference type="ChEBI" id="CHEBI:29950"/>
        <dbReference type="ChEBI" id="CHEBI:50058"/>
        <dbReference type="ChEBI" id="CHEBI:57404"/>
        <dbReference type="ChEBI" id="CHEBI:57405"/>
        <dbReference type="EC" id="1.11.1.20"/>
    </reaction>
</comment>
<evidence type="ECO:0000256" key="1">
    <source>
        <dbReference type="ARBA" id="ARBA00004514"/>
    </source>
</evidence>
<dbReference type="GO" id="GO:0005829">
    <property type="term" value="C:cytosol"/>
    <property type="evidence" value="ECO:0007669"/>
    <property type="project" value="UniProtKB-SubCell"/>
</dbReference>
<dbReference type="GO" id="GO:0047017">
    <property type="term" value="F:prostaglandin F synthase activity"/>
    <property type="evidence" value="ECO:0007669"/>
    <property type="project" value="TreeGrafter"/>
</dbReference>
<evidence type="ECO:0000256" key="10">
    <source>
        <dbReference type="ARBA" id="ARBA00023160"/>
    </source>
</evidence>
<keyword evidence="8" id="KW-0560">Oxidoreductase</keyword>
<evidence type="ECO:0000256" key="2">
    <source>
        <dbReference type="ARBA" id="ARBA00022490"/>
    </source>
</evidence>
<evidence type="ECO:0000256" key="15">
    <source>
        <dbReference type="ARBA" id="ARBA00041838"/>
    </source>
</evidence>
<keyword evidence="7" id="KW-0521">NADP</keyword>
<keyword evidence="10" id="KW-0275">Fatty acid biosynthesis</keyword>
<evidence type="ECO:0000256" key="4">
    <source>
        <dbReference type="ARBA" id="ARBA00022516"/>
    </source>
</evidence>
<dbReference type="STRING" id="6186.A0A183JZH9"/>
<evidence type="ECO:0000256" key="6">
    <source>
        <dbReference type="ARBA" id="ARBA00022832"/>
    </source>
</evidence>
<dbReference type="CDD" id="cd02970">
    <property type="entry name" value="PRX_like2"/>
    <property type="match status" value="1"/>
</dbReference>
<dbReference type="Gene3D" id="3.40.30.10">
    <property type="entry name" value="Glutaredoxin"/>
    <property type="match status" value="1"/>
</dbReference>
<evidence type="ECO:0000256" key="17">
    <source>
        <dbReference type="ARBA" id="ARBA00048626"/>
    </source>
</evidence>
<dbReference type="Proteomes" id="UP000279833">
    <property type="component" value="Unassembled WGS sequence"/>
</dbReference>
<evidence type="ECO:0000256" key="8">
    <source>
        <dbReference type="ARBA" id="ARBA00023002"/>
    </source>
</evidence>
<dbReference type="PANTHER" id="PTHR28630:SF29">
    <property type="entry name" value="PROSTAMIDE_PROSTAGLANDIN F SYNTHASE"/>
    <property type="match status" value="1"/>
</dbReference>
<protein>
    <recommendedName>
        <fullName evidence="14">Prostamide/prostaglandin F synthase</fullName>
        <ecNumber evidence="13">1.11.1.20</ecNumber>
    </recommendedName>
    <alternativeName>
        <fullName evidence="15">Peroxiredoxin-like 2B</fullName>
    </alternativeName>
</protein>
<evidence type="ECO:0000313" key="19">
    <source>
        <dbReference type="Proteomes" id="UP000279833"/>
    </source>
</evidence>
<keyword evidence="19" id="KW-1185">Reference proteome</keyword>
<dbReference type="GO" id="GO:0001516">
    <property type="term" value="P:prostaglandin biosynthetic process"/>
    <property type="evidence" value="ECO:0007669"/>
    <property type="project" value="UniProtKB-KW"/>
</dbReference>
<evidence type="ECO:0000256" key="12">
    <source>
        <dbReference type="ARBA" id="ARBA00037965"/>
    </source>
</evidence>
<dbReference type="Pfam" id="PF13911">
    <property type="entry name" value="AhpC-TSA_2"/>
    <property type="match status" value="1"/>
</dbReference>
<comment type="function">
    <text evidence="11">Catalyzes the reduction of prostaglandin-ethanolamide H(2) (prostamide H(2)) to prostamide F(2alpha) with NADPH as proton donor. Also able to reduce prostaglandin H(2) to prostaglandin F(2alpha).</text>
</comment>
<keyword evidence="5" id="KW-0643">Prostaglandin biosynthesis</keyword>
<evidence type="ECO:0000256" key="7">
    <source>
        <dbReference type="ARBA" id="ARBA00022857"/>
    </source>
</evidence>
<dbReference type="AlphaFoldDB" id="A0A183JZH9"/>
<keyword evidence="2" id="KW-0963">Cytoplasm</keyword>
<evidence type="ECO:0000313" key="20">
    <source>
        <dbReference type="WBParaSite" id="SCUD_0000813701-mRNA-1"/>
    </source>
</evidence>
<evidence type="ECO:0000256" key="9">
    <source>
        <dbReference type="ARBA" id="ARBA00023098"/>
    </source>
</evidence>
<dbReference type="InterPro" id="IPR032801">
    <property type="entry name" value="PXL2A/B/C"/>
</dbReference>
<evidence type="ECO:0000256" key="14">
    <source>
        <dbReference type="ARBA" id="ARBA00040768"/>
    </source>
</evidence>
<keyword evidence="3" id="KW-0644">Prostaglandin metabolism</keyword>
<evidence type="ECO:0000256" key="11">
    <source>
        <dbReference type="ARBA" id="ARBA00037117"/>
    </source>
</evidence>
<dbReference type="SUPFAM" id="SSF52833">
    <property type="entry name" value="Thioredoxin-like"/>
    <property type="match status" value="1"/>
</dbReference>
<keyword evidence="6" id="KW-0276">Fatty acid metabolism</keyword>
<keyword evidence="9" id="KW-0443">Lipid metabolism</keyword>
<evidence type="ECO:0000256" key="13">
    <source>
        <dbReference type="ARBA" id="ARBA00039126"/>
    </source>
</evidence>
<accession>A0A183JZH9</accession>
<comment type="catalytic activity">
    <reaction evidence="17">
        <text>prostamide F2alpha + [thioredoxin]-disulfide = prostamide H2 + [thioredoxin]-dithiol</text>
        <dbReference type="Rhea" id="RHEA:26373"/>
        <dbReference type="Rhea" id="RHEA-COMP:10698"/>
        <dbReference type="Rhea" id="RHEA-COMP:10700"/>
        <dbReference type="ChEBI" id="CHEBI:29950"/>
        <dbReference type="ChEBI" id="CHEBI:50058"/>
        <dbReference type="ChEBI" id="CHEBI:53081"/>
        <dbReference type="ChEBI" id="CHEBI:53082"/>
        <dbReference type="EC" id="1.11.1.20"/>
    </reaction>
</comment>
<comment type="subcellular location">
    <subcellularLocation>
        <location evidence="1">Cytoplasm</location>
        <location evidence="1">Cytosol</location>
    </subcellularLocation>
</comment>
<name>A0A183JZH9_9TREM</name>